<dbReference type="SMART" id="SM01128">
    <property type="entry name" value="DDRGK"/>
    <property type="match status" value="1"/>
</dbReference>
<sequence length="375" mass="40357">MSGRSGAQKLHHQQQHQHRDSFLLAFSLLGFVIIAVVLYFVTKGNREEQQGDQPHRLTRQERRALQRQLEREASSEQRSRDACATAAAACTADEAIAGDAAALRKRRQARAAARQALRRAEEEARKLEQREHAAARRGKEARARKLDAERCRKAPQDSSDAQGDSAAREDDASALQALAALLLQRGASSVEDLATATGVSCVRVLQRIERLEAKGAVSGVLTPDQARYLCATAEQLQALADYVNEQGRVTLQQFAEACSRTLAPPPPPPAPLPSGSCGAAVHGGLLRRAWPGSTAQRAACKASALLLRTVGEPPVRRIWFFAPAAQCSACLAQRSKARRHRALVAAQVLTIHGHGTAHDSGALLSSAALLLLLTS</sequence>
<dbReference type="InterPro" id="IPR019153">
    <property type="entry name" value="DDRGK_dom-contain"/>
</dbReference>
<dbReference type="OrthoDB" id="2285710at2759"/>
<dbReference type="SUPFAM" id="SSF46785">
    <property type="entry name" value="Winged helix' DNA-binding domain"/>
    <property type="match status" value="1"/>
</dbReference>
<dbReference type="PROSITE" id="PS00519">
    <property type="entry name" value="HTH_ASNC_1"/>
    <property type="match status" value="1"/>
</dbReference>
<gene>
    <name evidence="3" type="ORF">JKP88DRAFT_354619</name>
</gene>
<keyword evidence="2" id="KW-1133">Transmembrane helix</keyword>
<organism evidence="3 4">
    <name type="scientific">Tribonema minus</name>
    <dbReference type="NCBI Taxonomy" id="303371"/>
    <lineage>
        <taxon>Eukaryota</taxon>
        <taxon>Sar</taxon>
        <taxon>Stramenopiles</taxon>
        <taxon>Ochrophyta</taxon>
        <taxon>PX clade</taxon>
        <taxon>Xanthophyceae</taxon>
        <taxon>Tribonematales</taxon>
        <taxon>Tribonemataceae</taxon>
        <taxon>Tribonema</taxon>
    </lineage>
</organism>
<evidence type="ECO:0000256" key="1">
    <source>
        <dbReference type="SAM" id="MobiDB-lite"/>
    </source>
</evidence>
<dbReference type="InterPro" id="IPR019885">
    <property type="entry name" value="Tscrpt_reg_HTH_AsnC-type_CS"/>
</dbReference>
<protein>
    <submittedName>
        <fullName evidence="3">DDRGK domain-containing protein</fullName>
    </submittedName>
</protein>
<dbReference type="Proteomes" id="UP000664859">
    <property type="component" value="Unassembled WGS sequence"/>
</dbReference>
<proteinExistence type="predicted"/>
<dbReference type="Pfam" id="PF09756">
    <property type="entry name" value="DDRGK"/>
    <property type="match status" value="1"/>
</dbReference>
<evidence type="ECO:0000313" key="4">
    <source>
        <dbReference type="Proteomes" id="UP000664859"/>
    </source>
</evidence>
<comment type="caution">
    <text evidence="3">The sequence shown here is derived from an EMBL/GenBank/DDBJ whole genome shotgun (WGS) entry which is preliminary data.</text>
</comment>
<dbReference type="EMBL" id="JAFCMP010000217">
    <property type="protein sequence ID" value="KAG5183335.1"/>
    <property type="molecule type" value="Genomic_DNA"/>
</dbReference>
<feature type="region of interest" description="Disordered" evidence="1">
    <location>
        <begin position="123"/>
        <end position="169"/>
    </location>
</feature>
<keyword evidence="4" id="KW-1185">Reference proteome</keyword>
<feature type="compositionally biased region" description="Basic and acidic residues" evidence="1">
    <location>
        <begin position="123"/>
        <end position="155"/>
    </location>
</feature>
<feature type="transmembrane region" description="Helical" evidence="2">
    <location>
        <begin position="21"/>
        <end position="41"/>
    </location>
</feature>
<reference evidence="3" key="1">
    <citation type="submission" date="2021-02" db="EMBL/GenBank/DDBJ databases">
        <title>First Annotated Genome of the Yellow-green Alga Tribonema minus.</title>
        <authorList>
            <person name="Mahan K.M."/>
        </authorList>
    </citation>
    <scope>NUCLEOTIDE SEQUENCE</scope>
    <source>
        <strain evidence="3">UTEX B ZZ1240</strain>
    </source>
</reference>
<accession>A0A835Z1J0</accession>
<keyword evidence="2" id="KW-0812">Transmembrane</keyword>
<dbReference type="AlphaFoldDB" id="A0A835Z1J0"/>
<name>A0A835Z1J0_9STRA</name>
<keyword evidence="2" id="KW-0472">Membrane</keyword>
<dbReference type="InterPro" id="IPR036390">
    <property type="entry name" value="WH_DNA-bd_sf"/>
</dbReference>
<evidence type="ECO:0000256" key="2">
    <source>
        <dbReference type="SAM" id="Phobius"/>
    </source>
</evidence>
<evidence type="ECO:0000313" key="3">
    <source>
        <dbReference type="EMBL" id="KAG5183335.1"/>
    </source>
</evidence>